<protein>
    <submittedName>
        <fullName evidence="2">Uncharacterized protein</fullName>
    </submittedName>
</protein>
<dbReference type="AlphaFoldDB" id="A0A8J3JI18"/>
<comment type="caution">
    <text evidence="2">The sequence shown here is derived from an EMBL/GenBank/DDBJ whole genome shotgun (WGS) entry which is preliminary data.</text>
</comment>
<organism evidence="2 3">
    <name type="scientific">Catellatospora bangladeshensis</name>
    <dbReference type="NCBI Taxonomy" id="310355"/>
    <lineage>
        <taxon>Bacteria</taxon>
        <taxon>Bacillati</taxon>
        <taxon>Actinomycetota</taxon>
        <taxon>Actinomycetes</taxon>
        <taxon>Micromonosporales</taxon>
        <taxon>Micromonosporaceae</taxon>
        <taxon>Catellatospora</taxon>
    </lineage>
</organism>
<accession>A0A8J3JI18</accession>
<evidence type="ECO:0000256" key="1">
    <source>
        <dbReference type="SAM" id="MobiDB-lite"/>
    </source>
</evidence>
<evidence type="ECO:0000313" key="3">
    <source>
        <dbReference type="Proteomes" id="UP000601223"/>
    </source>
</evidence>
<evidence type="ECO:0000313" key="2">
    <source>
        <dbReference type="EMBL" id="GIF81038.1"/>
    </source>
</evidence>
<reference evidence="2 3" key="1">
    <citation type="submission" date="2021-01" db="EMBL/GenBank/DDBJ databases">
        <title>Whole genome shotgun sequence of Catellatospora bangladeshensis NBRC 107357.</title>
        <authorList>
            <person name="Komaki H."/>
            <person name="Tamura T."/>
        </authorList>
    </citation>
    <scope>NUCLEOTIDE SEQUENCE [LARGE SCALE GENOMIC DNA]</scope>
    <source>
        <strain evidence="2 3">NBRC 107357</strain>
    </source>
</reference>
<sequence>MTVGMFPDATLPAAPSTADGADPAARLSESARGWHGIQLGVLGFIGFCGVLKMGAEAPGPDWLQWTATASTVGAFVMALWSIMQVGKVAWPVEDPSGAPDTAAMSGQLRSGIRTTIVSVALMALAGLSAWWPSESAASVEVSDGNGVTACGVVTEGAPQGTLWLTTADGQTLPIRLAAVASVRPVTSC</sequence>
<name>A0A8J3JI18_9ACTN</name>
<dbReference type="Proteomes" id="UP000601223">
    <property type="component" value="Unassembled WGS sequence"/>
</dbReference>
<keyword evidence="3" id="KW-1185">Reference proteome</keyword>
<gene>
    <name evidence="2" type="ORF">Cba03nite_23870</name>
</gene>
<proteinExistence type="predicted"/>
<dbReference type="EMBL" id="BONF01000011">
    <property type="protein sequence ID" value="GIF81038.1"/>
    <property type="molecule type" value="Genomic_DNA"/>
</dbReference>
<feature type="region of interest" description="Disordered" evidence="1">
    <location>
        <begin position="1"/>
        <end position="23"/>
    </location>
</feature>